<name>A0A229SC51_9PSEU</name>
<gene>
    <name evidence="1" type="ORF">CFP71_13460</name>
</gene>
<protein>
    <submittedName>
        <fullName evidence="1">Uncharacterized protein</fullName>
    </submittedName>
</protein>
<comment type="caution">
    <text evidence="1">The sequence shown here is derived from an EMBL/GenBank/DDBJ whole genome shotgun (WGS) entry which is preliminary data.</text>
</comment>
<dbReference type="EMBL" id="NMQT01000043">
    <property type="protein sequence ID" value="OXM56430.1"/>
    <property type="molecule type" value="Genomic_DNA"/>
</dbReference>
<sequence>MRCCTVVAPRLSARMVSRFRAVMSLAVKRLDEACLLQAGKMSSTLESNVPSVRSPAMCPVEEVW</sequence>
<evidence type="ECO:0000313" key="1">
    <source>
        <dbReference type="EMBL" id="OXM56430.1"/>
    </source>
</evidence>
<dbReference type="AlphaFoldDB" id="A0A229SC51"/>
<reference evidence="1 2" key="1">
    <citation type="submission" date="2017-07" db="EMBL/GenBank/DDBJ databases">
        <title>Amycolatopsis thailandensis Genome sequencing and assembly.</title>
        <authorList>
            <person name="Kaur N."/>
            <person name="Mayilraj S."/>
        </authorList>
    </citation>
    <scope>NUCLEOTIDE SEQUENCE [LARGE SCALE GENOMIC DNA]</scope>
    <source>
        <strain evidence="1 2">JCM 16380</strain>
    </source>
</reference>
<accession>A0A229SC51</accession>
<organism evidence="1 2">
    <name type="scientific">Amycolatopsis thailandensis</name>
    <dbReference type="NCBI Taxonomy" id="589330"/>
    <lineage>
        <taxon>Bacteria</taxon>
        <taxon>Bacillati</taxon>
        <taxon>Actinomycetota</taxon>
        <taxon>Actinomycetes</taxon>
        <taxon>Pseudonocardiales</taxon>
        <taxon>Pseudonocardiaceae</taxon>
        <taxon>Amycolatopsis</taxon>
    </lineage>
</organism>
<dbReference type="Proteomes" id="UP000215223">
    <property type="component" value="Unassembled WGS sequence"/>
</dbReference>
<evidence type="ECO:0000313" key="2">
    <source>
        <dbReference type="Proteomes" id="UP000215223"/>
    </source>
</evidence>
<keyword evidence="2" id="KW-1185">Reference proteome</keyword>
<proteinExistence type="predicted"/>